<name>A0AAP6HFS8_RIEAN</name>
<feature type="chain" id="PRO_5042884299" evidence="1">
    <location>
        <begin position="20"/>
        <end position="42"/>
    </location>
</feature>
<evidence type="ECO:0000313" key="3">
    <source>
        <dbReference type="Proteomes" id="UP001284033"/>
    </source>
</evidence>
<dbReference type="Proteomes" id="UP001284033">
    <property type="component" value="Unassembled WGS sequence"/>
</dbReference>
<evidence type="ECO:0000256" key="1">
    <source>
        <dbReference type="SAM" id="SignalP"/>
    </source>
</evidence>
<accession>A0AAP6HFS8</accession>
<proteinExistence type="predicted"/>
<protein>
    <submittedName>
        <fullName evidence="2">Uncharacterized protein</fullName>
    </submittedName>
</protein>
<dbReference type="AlphaFoldDB" id="A0AAP6HFS8"/>
<sequence length="42" mass="4561">MWFLAVFLVTLAHNGRAFAITGIDATESSAMTETEQIPFSAD</sequence>
<reference evidence="2" key="1">
    <citation type="submission" date="2023-01" db="EMBL/GenBank/DDBJ databases">
        <title>Genome-based studies on antimicrobial resistance profiles of Riemerella anatipestifer in China, 1994 to 2021.</title>
        <authorList>
            <person name="Yang Z."/>
            <person name="Zhu D."/>
        </authorList>
    </citation>
    <scope>NUCLEOTIDE SEQUENCE</scope>
    <source>
        <strain evidence="2">RCAD1218</strain>
    </source>
</reference>
<organism evidence="2 3">
    <name type="scientific">Riemerella anatipestifer</name>
    <name type="common">Moraxella anatipestifer</name>
    <dbReference type="NCBI Taxonomy" id="34085"/>
    <lineage>
        <taxon>Bacteria</taxon>
        <taxon>Pseudomonadati</taxon>
        <taxon>Bacteroidota</taxon>
        <taxon>Flavobacteriia</taxon>
        <taxon>Flavobacteriales</taxon>
        <taxon>Weeksellaceae</taxon>
        <taxon>Riemerella</taxon>
    </lineage>
</organism>
<dbReference type="EMBL" id="JAQZHK010000022">
    <property type="protein sequence ID" value="MDY3513737.1"/>
    <property type="molecule type" value="Genomic_DNA"/>
</dbReference>
<dbReference type="RefSeq" id="WP_260392762.1">
    <property type="nucleotide sequence ID" value="NZ_CP110126.1"/>
</dbReference>
<keyword evidence="1" id="KW-0732">Signal</keyword>
<evidence type="ECO:0000313" key="2">
    <source>
        <dbReference type="EMBL" id="MDY3513737.1"/>
    </source>
</evidence>
<feature type="signal peptide" evidence="1">
    <location>
        <begin position="1"/>
        <end position="19"/>
    </location>
</feature>
<comment type="caution">
    <text evidence="2">The sequence shown here is derived from an EMBL/GenBank/DDBJ whole genome shotgun (WGS) entry which is preliminary data.</text>
</comment>
<gene>
    <name evidence="2" type="ORF">PG303_11025</name>
</gene>